<comment type="caution">
    <text evidence="2">The sequence shown here is derived from an EMBL/GenBank/DDBJ whole genome shotgun (WGS) entry which is preliminary data.</text>
</comment>
<accession>A0A4U5QLS8</accession>
<reference evidence="2" key="1">
    <citation type="submission" date="2018-10" db="EMBL/GenBank/DDBJ databases">
        <title>Population genomic analysis revealed the cold adaptation of white poplar.</title>
        <authorList>
            <person name="Liu Y.-J."/>
        </authorList>
    </citation>
    <scope>NUCLEOTIDE SEQUENCE [LARGE SCALE GENOMIC DNA]</scope>
    <source>
        <strain evidence="2">PAL-ZL1</strain>
    </source>
</reference>
<protein>
    <submittedName>
        <fullName evidence="2">Uncharacterized protein</fullName>
    </submittedName>
</protein>
<organism evidence="2">
    <name type="scientific">Populus alba</name>
    <name type="common">White poplar</name>
    <dbReference type="NCBI Taxonomy" id="43335"/>
    <lineage>
        <taxon>Eukaryota</taxon>
        <taxon>Viridiplantae</taxon>
        <taxon>Streptophyta</taxon>
        <taxon>Embryophyta</taxon>
        <taxon>Tracheophyta</taxon>
        <taxon>Spermatophyta</taxon>
        <taxon>Magnoliopsida</taxon>
        <taxon>eudicotyledons</taxon>
        <taxon>Gunneridae</taxon>
        <taxon>Pentapetalae</taxon>
        <taxon>rosids</taxon>
        <taxon>fabids</taxon>
        <taxon>Malpighiales</taxon>
        <taxon>Salicaceae</taxon>
        <taxon>Saliceae</taxon>
        <taxon>Populus</taxon>
    </lineage>
</organism>
<feature type="transmembrane region" description="Helical" evidence="1">
    <location>
        <begin position="76"/>
        <end position="99"/>
    </location>
</feature>
<sequence>MKSHRLVEQMKAGFGPAILLGWSHQLALSGKHKKITRKQAHSWEVDFIHNSEKEKDLETLKKIRRNSVTSFLYKNFLILEISVVLGTAPMIASFFSPLLKKMIAGMLRIPYVVTVEGLPSVFNMKHLSFPLCSVESSAITGWIIQQGPHHGAQNSTITGPSASMTSDCHVSSVTVGTDEI</sequence>
<keyword evidence="1" id="KW-0472">Membrane</keyword>
<dbReference type="EMBL" id="RCHU01000185">
    <property type="protein sequence ID" value="TKS11772.1"/>
    <property type="molecule type" value="Genomic_DNA"/>
</dbReference>
<dbReference type="AlphaFoldDB" id="A0A4U5QLS8"/>
<name>A0A4U5QLS8_POPAL</name>
<keyword evidence="1" id="KW-0812">Transmembrane</keyword>
<evidence type="ECO:0000313" key="2">
    <source>
        <dbReference type="EMBL" id="TKS11772.1"/>
    </source>
</evidence>
<gene>
    <name evidence="2" type="ORF">D5086_0000070700</name>
</gene>
<proteinExistence type="predicted"/>
<evidence type="ECO:0000256" key="1">
    <source>
        <dbReference type="SAM" id="Phobius"/>
    </source>
</evidence>
<keyword evidence="1" id="KW-1133">Transmembrane helix</keyword>